<dbReference type="InterPro" id="IPR008928">
    <property type="entry name" value="6-hairpin_glycosidase_sf"/>
</dbReference>
<dbReference type="InterPro" id="IPR012341">
    <property type="entry name" value="6hp_glycosidase-like_sf"/>
</dbReference>
<feature type="chain" id="PRO_5046128552" description="DUF5703 domain-containing protein" evidence="1">
    <location>
        <begin position="23"/>
        <end position="821"/>
    </location>
</feature>
<keyword evidence="1" id="KW-0732">Signal</keyword>
<evidence type="ECO:0000313" key="4">
    <source>
        <dbReference type="Proteomes" id="UP000745859"/>
    </source>
</evidence>
<accession>A0ABX0UAT1</accession>
<comment type="caution">
    <text evidence="3">The sequence shown here is derived from an EMBL/GenBank/DDBJ whole genome shotgun (WGS) entry which is preliminary data.</text>
</comment>
<dbReference type="EMBL" id="JAASQL010000003">
    <property type="protein sequence ID" value="NIJ45833.1"/>
    <property type="molecule type" value="Genomic_DNA"/>
</dbReference>
<evidence type="ECO:0000256" key="1">
    <source>
        <dbReference type="SAM" id="SignalP"/>
    </source>
</evidence>
<evidence type="ECO:0000313" key="3">
    <source>
        <dbReference type="EMBL" id="NIJ45833.1"/>
    </source>
</evidence>
<dbReference type="RefSeq" id="WP_167188698.1">
    <property type="nucleotide sequence ID" value="NZ_JAASQL010000003.1"/>
</dbReference>
<dbReference type="InterPro" id="IPR043757">
    <property type="entry name" value="DUF5703_N"/>
</dbReference>
<feature type="domain" description="DUF5703" evidence="2">
    <location>
        <begin position="36"/>
        <end position="328"/>
    </location>
</feature>
<dbReference type="Proteomes" id="UP000745859">
    <property type="component" value="Unassembled WGS sequence"/>
</dbReference>
<dbReference type="SUPFAM" id="SSF48208">
    <property type="entry name" value="Six-hairpin glycosidases"/>
    <property type="match status" value="1"/>
</dbReference>
<organism evidence="3 4">
    <name type="scientific">Wenyingzhuangia heitensis</name>
    <dbReference type="NCBI Taxonomy" id="1487859"/>
    <lineage>
        <taxon>Bacteria</taxon>
        <taxon>Pseudomonadati</taxon>
        <taxon>Bacteroidota</taxon>
        <taxon>Flavobacteriia</taxon>
        <taxon>Flavobacteriales</taxon>
        <taxon>Flavobacteriaceae</taxon>
        <taxon>Wenyingzhuangia</taxon>
    </lineage>
</organism>
<reference evidence="3 4" key="1">
    <citation type="submission" date="2020-03" db="EMBL/GenBank/DDBJ databases">
        <title>Genomic Encyclopedia of Type Strains, Phase IV (KMG-IV): sequencing the most valuable type-strain genomes for metagenomic binning, comparative biology and taxonomic classification.</title>
        <authorList>
            <person name="Goeker M."/>
        </authorList>
    </citation>
    <scope>NUCLEOTIDE SEQUENCE [LARGE SCALE GENOMIC DNA]</scope>
    <source>
        <strain evidence="3 4">DSM 101599</strain>
    </source>
</reference>
<gene>
    <name evidence="3" type="ORF">FHR24_002304</name>
</gene>
<sequence>MNILKNVIYYVTFLLFSFSAFAQNKQIDWLDEYNVVWNSQSKNSSESMPCGGGDLGMNVWVESGDLLFYIDRSGNLDENDQLRKNGRVRIKMDPSPFSNNGSDVEFEQTLDLKTGSIIIKGKTPENTVNIRIWTEVLKPVIHVDMDSDKASRISATFESWRNEKLPIPISGGGGSRFACWGYAKYKGDVFAYPDKIFHEDKNKVVFYHQNGDDRIFDKSVKLQKLSSVKDQFNHPTKNRIFGGVMYGDNLKQSEGTEGIYAGTPYKGWQLESLKKSKKHTIKIALHTEQIESDKTWKENLYKTVDNPSKNAWKKSVKWWENFWDRSHIVINKGKGENDLGWRIGRNYQLMRYVLGCNPYGELPNHFSGGFFQFDPVYIQKEKNTTPSYFNADYRKWGAWTGMNQRLIHWSFLKSGDFEELRPQFNYFKNNFINAKLRSEVTWGVEGCAFGEQIGTGGLPLGQAYSWEMPLGKRKPTDEIGTTGRHTYYYHSQIEFAYMLHEWYRFTGADISEYIPFMKGVVVFEFEYQKMLQKKRNGKEWGPDGKLVMHNMPATESYHHGDNPAPNVAGLHKNLEALISLPDKWVSKVEKEKFKDWNQRVPDLEHRTRNGHKTIAPYKEGNFRWGNREIPQLYPVFPYGIYAVGQPDLEVGINTWKYGLDKSVIKYVLKPFRQKGMKGDIYAQKEEWWGWGQQAMFLARLGLTDEAKEYVSKKLDDAQGDPWKEAKPSRFPVFYGPGYGCMPDLEWGTSGMISLQEMCLQTISNDGKDLTVLPTWPKDWDVDFKLHAPQKTIVEAKQINSKVKDVAVTPSSRIKDIVYKKE</sequence>
<proteinExistence type="predicted"/>
<evidence type="ECO:0000259" key="2">
    <source>
        <dbReference type="Pfam" id="PF18961"/>
    </source>
</evidence>
<name>A0ABX0UAT1_9FLAO</name>
<protein>
    <recommendedName>
        <fullName evidence="2">DUF5703 domain-containing protein</fullName>
    </recommendedName>
</protein>
<keyword evidence="4" id="KW-1185">Reference proteome</keyword>
<dbReference type="Gene3D" id="1.50.10.10">
    <property type="match status" value="1"/>
</dbReference>
<dbReference type="Pfam" id="PF18961">
    <property type="entry name" value="DUF5703_N"/>
    <property type="match status" value="1"/>
</dbReference>
<feature type="signal peptide" evidence="1">
    <location>
        <begin position="1"/>
        <end position="22"/>
    </location>
</feature>